<reference evidence="2 3" key="1">
    <citation type="journal article" date="2021" name="Sci. Rep.">
        <title>Genome sequencing of the multicellular alga Astrephomene provides insights into convergent evolution of germ-soma differentiation.</title>
        <authorList>
            <person name="Yamashita S."/>
            <person name="Yamamoto K."/>
            <person name="Matsuzaki R."/>
            <person name="Suzuki S."/>
            <person name="Yamaguchi H."/>
            <person name="Hirooka S."/>
            <person name="Minakuchi Y."/>
            <person name="Miyagishima S."/>
            <person name="Kawachi M."/>
            <person name="Toyoda A."/>
            <person name="Nozaki H."/>
        </authorList>
    </citation>
    <scope>NUCLEOTIDE SEQUENCE [LARGE SCALE GENOMIC DNA]</scope>
    <source>
        <strain evidence="2 3">NIES-4017</strain>
    </source>
</reference>
<feature type="domain" description="Pherophorin" evidence="1">
    <location>
        <begin position="150"/>
        <end position="300"/>
    </location>
</feature>
<proteinExistence type="predicted"/>
<evidence type="ECO:0000313" key="3">
    <source>
        <dbReference type="Proteomes" id="UP001054857"/>
    </source>
</evidence>
<dbReference type="AlphaFoldDB" id="A0AAD3E0W1"/>
<protein>
    <recommendedName>
        <fullName evidence="1">Pherophorin domain-containing protein</fullName>
    </recommendedName>
</protein>
<dbReference type="InterPro" id="IPR024616">
    <property type="entry name" value="Pherophorin"/>
</dbReference>
<sequence length="307" mass="32466">PPPPSPPPPCKVCVYFTLTATPSVIFPFSIPASDCQTYLDTVKPQVTDAATQAGARMLSAPELVTCSASQVKICSTFFSSADGAKLQSFFDSQVQFWLEQIATPASCSSYLLGYQAEMTVGGDGSDVKNLPTGCVSAYASQQCAQSKINFPACVCNTKPLASPFAALPTLTTLPGRFKSTTLWCFTLATVTPSSPTSTCGKTTTLAKAEIWANDNLRRKIAGIGLKPAGSATMRYISASWGAVGENTLKATPLNWSKAQANGGQICLELENNTSPAEFCNTGSDDTCWINLFDTSKSCCPLYSSTDL</sequence>
<accession>A0AAD3E0W1</accession>
<dbReference type="Proteomes" id="UP001054857">
    <property type="component" value="Unassembled WGS sequence"/>
</dbReference>
<evidence type="ECO:0000259" key="1">
    <source>
        <dbReference type="Pfam" id="PF12499"/>
    </source>
</evidence>
<feature type="non-terminal residue" evidence="2">
    <location>
        <position position="307"/>
    </location>
</feature>
<organism evidence="2 3">
    <name type="scientific">Astrephomene gubernaculifera</name>
    <dbReference type="NCBI Taxonomy" id="47775"/>
    <lineage>
        <taxon>Eukaryota</taxon>
        <taxon>Viridiplantae</taxon>
        <taxon>Chlorophyta</taxon>
        <taxon>core chlorophytes</taxon>
        <taxon>Chlorophyceae</taxon>
        <taxon>CS clade</taxon>
        <taxon>Chlamydomonadales</taxon>
        <taxon>Astrephomenaceae</taxon>
        <taxon>Astrephomene</taxon>
    </lineage>
</organism>
<dbReference type="EMBL" id="BMAR01000038">
    <property type="protein sequence ID" value="GFR50604.1"/>
    <property type="molecule type" value="Genomic_DNA"/>
</dbReference>
<gene>
    <name evidence="2" type="ORF">Agub_g12688</name>
</gene>
<dbReference type="Pfam" id="PF12499">
    <property type="entry name" value="DUF3707"/>
    <property type="match status" value="1"/>
</dbReference>
<comment type="caution">
    <text evidence="2">The sequence shown here is derived from an EMBL/GenBank/DDBJ whole genome shotgun (WGS) entry which is preliminary data.</text>
</comment>
<name>A0AAD3E0W1_9CHLO</name>
<keyword evidence="3" id="KW-1185">Reference proteome</keyword>
<evidence type="ECO:0000313" key="2">
    <source>
        <dbReference type="EMBL" id="GFR50604.1"/>
    </source>
</evidence>